<comment type="similarity">
    <text evidence="1">Belongs to the universal stress protein A family.</text>
</comment>
<proteinExistence type="inferred from homology"/>
<dbReference type="PANTHER" id="PTHR46268:SF6">
    <property type="entry name" value="UNIVERSAL STRESS PROTEIN UP12"/>
    <property type="match status" value="1"/>
</dbReference>
<dbReference type="InterPro" id="IPR006016">
    <property type="entry name" value="UspA"/>
</dbReference>
<keyword evidence="4" id="KW-1185">Reference proteome</keyword>
<organism evidence="3 4">
    <name type="scientific">Natronobacterium haloterrestre</name>
    <name type="common">Halobiforma haloterrestris</name>
    <dbReference type="NCBI Taxonomy" id="148448"/>
    <lineage>
        <taxon>Archaea</taxon>
        <taxon>Methanobacteriati</taxon>
        <taxon>Methanobacteriota</taxon>
        <taxon>Stenosarchaea group</taxon>
        <taxon>Halobacteria</taxon>
        <taxon>Halobacteriales</taxon>
        <taxon>Natrialbaceae</taxon>
        <taxon>Natronobacterium</taxon>
    </lineage>
</organism>
<name>A0A1I1E0V6_NATHA</name>
<evidence type="ECO:0000313" key="3">
    <source>
        <dbReference type="EMBL" id="SFB80835.1"/>
    </source>
</evidence>
<dbReference type="PRINTS" id="PR01438">
    <property type="entry name" value="UNVRSLSTRESS"/>
</dbReference>
<dbReference type="EMBL" id="FOKW01000002">
    <property type="protein sequence ID" value="SFB80835.1"/>
    <property type="molecule type" value="Genomic_DNA"/>
</dbReference>
<dbReference type="InterPro" id="IPR006015">
    <property type="entry name" value="Universal_stress_UspA"/>
</dbReference>
<dbReference type="PANTHER" id="PTHR46268">
    <property type="entry name" value="STRESS RESPONSE PROTEIN NHAX"/>
    <property type="match status" value="1"/>
</dbReference>
<dbReference type="Pfam" id="PF00582">
    <property type="entry name" value="Usp"/>
    <property type="match status" value="1"/>
</dbReference>
<feature type="domain" description="UspA" evidence="2">
    <location>
        <begin position="1"/>
        <end position="138"/>
    </location>
</feature>
<evidence type="ECO:0000259" key="2">
    <source>
        <dbReference type="Pfam" id="PF00582"/>
    </source>
</evidence>
<dbReference type="RefSeq" id="WP_089785793.1">
    <property type="nucleotide sequence ID" value="NZ_FOKW01000002.1"/>
</dbReference>
<evidence type="ECO:0000313" key="4">
    <source>
        <dbReference type="Proteomes" id="UP000199161"/>
    </source>
</evidence>
<dbReference type="Gene3D" id="3.40.50.620">
    <property type="entry name" value="HUPs"/>
    <property type="match status" value="1"/>
</dbReference>
<evidence type="ECO:0000256" key="1">
    <source>
        <dbReference type="ARBA" id="ARBA00008791"/>
    </source>
</evidence>
<dbReference type="SUPFAM" id="SSF52402">
    <property type="entry name" value="Adenine nucleotide alpha hydrolases-like"/>
    <property type="match status" value="1"/>
</dbReference>
<dbReference type="OrthoDB" id="105697at2157"/>
<gene>
    <name evidence="3" type="ORF">SAMN05444422_102127</name>
</gene>
<dbReference type="CDD" id="cd00293">
    <property type="entry name" value="USP-like"/>
    <property type="match status" value="1"/>
</dbReference>
<dbReference type="InterPro" id="IPR014729">
    <property type="entry name" value="Rossmann-like_a/b/a_fold"/>
</dbReference>
<accession>A0A1I1E0V6</accession>
<dbReference type="AlphaFoldDB" id="A0A1I1E0V6"/>
<sequence length="214" mass="23378">MYRHILVPTDGSDPATRAVEQGIELADRFDATLHVLFAADVDERTPLDLSGSQPVESVREHGRQLVDGVAERTPDSVDVTTSVEDGDPREVILEYIDDNAIDVAVMGTHGRRGIDRLLLGSVTEHVMRNADCSVLVTRADEDEEPVGDAITAVDVAREALEDAEGIDVADLDIEDDPHEMGGYWIVHAENDDRAFNVHISRATGTTRIAELRGE</sequence>
<protein>
    <submittedName>
        <fullName evidence="3">Nucleotide-binding universal stress protein, UspA family</fullName>
    </submittedName>
</protein>
<dbReference type="Proteomes" id="UP000199161">
    <property type="component" value="Unassembled WGS sequence"/>
</dbReference>
<reference evidence="4" key="1">
    <citation type="submission" date="2016-10" db="EMBL/GenBank/DDBJ databases">
        <authorList>
            <person name="Varghese N."/>
            <person name="Submissions S."/>
        </authorList>
    </citation>
    <scope>NUCLEOTIDE SEQUENCE [LARGE SCALE GENOMIC DNA]</scope>
    <source>
        <strain evidence="4">DSM 13078</strain>
    </source>
</reference>